<dbReference type="RefSeq" id="XP_060671427.1">
    <property type="nucleotide sequence ID" value="XM_060815444.1"/>
</dbReference>
<feature type="domain" description="Dienelactone hydrolase" evidence="1">
    <location>
        <begin position="31"/>
        <end position="211"/>
    </location>
</feature>
<evidence type="ECO:0000259" key="1">
    <source>
        <dbReference type="Pfam" id="PF01738"/>
    </source>
</evidence>
<protein>
    <submittedName>
        <fullName evidence="3">Endo-1,31,4-beta-D-glucanase-like</fullName>
    </submittedName>
</protein>
<name>A0ABM4A3W7_ZIZJJ</name>
<dbReference type="PANTHER" id="PTHR17630:SF97">
    <property type="entry name" value="ENDO-1,31,4-BETA-D-GLUCANASE-LIKE"/>
    <property type="match status" value="1"/>
</dbReference>
<dbReference type="Proteomes" id="UP001652623">
    <property type="component" value="Chromosome 3"/>
</dbReference>
<evidence type="ECO:0000313" key="3">
    <source>
        <dbReference type="RefSeq" id="XP_060671427.1"/>
    </source>
</evidence>
<gene>
    <name evidence="3" type="primary">LOC107423216</name>
</gene>
<evidence type="ECO:0000313" key="2">
    <source>
        <dbReference type="Proteomes" id="UP001652623"/>
    </source>
</evidence>
<dbReference type="SUPFAM" id="SSF53474">
    <property type="entry name" value="alpha/beta-Hydrolases"/>
    <property type="match status" value="1"/>
</dbReference>
<proteinExistence type="predicted"/>
<dbReference type="InterPro" id="IPR029058">
    <property type="entry name" value="AB_hydrolase_fold"/>
</dbReference>
<dbReference type="Gene3D" id="3.40.50.1820">
    <property type="entry name" value="alpha/beta hydrolase"/>
    <property type="match status" value="1"/>
</dbReference>
<reference evidence="3" key="1">
    <citation type="submission" date="2025-08" db="UniProtKB">
        <authorList>
            <consortium name="RefSeq"/>
        </authorList>
    </citation>
    <scope>IDENTIFICATION</scope>
    <source>
        <tissue evidence="3">Seedling</tissue>
    </source>
</reference>
<keyword evidence="2" id="KW-1185">Reference proteome</keyword>
<dbReference type="Pfam" id="PF01738">
    <property type="entry name" value="DLH"/>
    <property type="match status" value="1"/>
</dbReference>
<organism evidence="2 3">
    <name type="scientific">Ziziphus jujuba</name>
    <name type="common">Chinese jujube</name>
    <name type="synonym">Ziziphus sativa</name>
    <dbReference type="NCBI Taxonomy" id="326968"/>
    <lineage>
        <taxon>Eukaryota</taxon>
        <taxon>Viridiplantae</taxon>
        <taxon>Streptophyta</taxon>
        <taxon>Embryophyta</taxon>
        <taxon>Tracheophyta</taxon>
        <taxon>Spermatophyta</taxon>
        <taxon>Magnoliopsida</taxon>
        <taxon>eudicotyledons</taxon>
        <taxon>Gunneridae</taxon>
        <taxon>Pentapetalae</taxon>
        <taxon>rosids</taxon>
        <taxon>fabids</taxon>
        <taxon>Rosales</taxon>
        <taxon>Rhamnaceae</taxon>
        <taxon>Paliureae</taxon>
        <taxon>Ziziphus</taxon>
    </lineage>
</organism>
<dbReference type="InterPro" id="IPR002925">
    <property type="entry name" value="Dienelactn_hydro"/>
</dbReference>
<dbReference type="GeneID" id="107423216"/>
<sequence>MLGPKCITNPAVFNGSGGIGHVVNIGGLNTYVTGSSFSLLSIILISDIFGYEAPNLRTIADKSADAGFFVAVPDFFHGDPFVSGNPNRTIEDWIKDHDPVKASVEAKSFIEALRKKGVSSVGAAGFCWGGKVAVELSKTDYIQASVLLLPSRVTVDDIKEVKVPISILGAELDGMTSPKVLKQFEEVLAAKSDNVDYFIKVFQNVSHGWTVR</sequence>
<accession>A0ABM4A3W7</accession>
<dbReference type="PANTHER" id="PTHR17630">
    <property type="entry name" value="DIENELACTONE HYDROLASE"/>
    <property type="match status" value="1"/>
</dbReference>